<sequence>MYASIQHIMTKPWLCSLQSIQYVDYTLETSSTYSYKQTDVHSFIVVVEGRGILACSGLQTKLEPGSICLVRAGDSFSVTANVGEEEAFTFYKMDMNSMFEGSSSDKLMPIHLEKQTVNRELSLVTDNIISVIEFTYTPWSACLECLEQLYRQQQVTDMHDVWDVQIQFQQWFRNVIRQNDPELQLNYDRTHLQQSVRYIESHYNQMLTVDGLASRAGLSRTSYTRHFKRLTGQLPLDYVNRVRLERSKQLLQITDDRLHDIASHVGFNNEYYFSRRFKQYAGISPGVYRRHHRQEVSVFAPYLEDFLLALGVKPILQGSHRAWGKQRYLQLDDVPEFDVSQRDAEFQAEHIPEFIMLDMGYKTWNLDRFEQVAPVYYVNHDGEDWRAILKSAADVLGKTNRVQEVIDMYEDKATEAKRHLQGRIRKESVAFLRVSALEITLYGDQCGYVGPVIYRDLGLNPDEHVQQWTQCERRVSITLEQLCQLGADHLLITFDTRDSLSSGEERQLLDRTEWKQLPAVKSGNVYEVDFLTWMNYGVISHGKKIDDILRFIG</sequence>
<keyword evidence="2" id="KW-0238">DNA-binding</keyword>
<dbReference type="InterPro" id="IPR020449">
    <property type="entry name" value="Tscrpt_reg_AraC-type_HTH"/>
</dbReference>
<reference evidence="6 7" key="1">
    <citation type="journal article" date="2019" name="J. Ind. Microbiol. Biotechnol.">
        <title>Paenibacillus amylolyticus 27C64 has a diverse set of carbohydrate-active enzymes and complete pectin deconstruction system.</title>
        <authorList>
            <person name="Keggi C."/>
            <person name="Doran-Peterson J."/>
        </authorList>
    </citation>
    <scope>NUCLEOTIDE SEQUENCE [LARGE SCALE GENOMIC DNA]</scope>
    <source>
        <strain evidence="6 7">27C64</strain>
    </source>
</reference>
<feature type="domain" description="Fe/B12 periplasmic-binding" evidence="5">
    <location>
        <begin position="295"/>
        <end position="553"/>
    </location>
</feature>
<dbReference type="PANTHER" id="PTHR43280">
    <property type="entry name" value="ARAC-FAMILY TRANSCRIPTIONAL REGULATOR"/>
    <property type="match status" value="1"/>
</dbReference>
<dbReference type="AlphaFoldDB" id="A0A5M9WZH1"/>
<dbReference type="PROSITE" id="PS01124">
    <property type="entry name" value="HTH_ARAC_FAMILY_2"/>
    <property type="match status" value="1"/>
</dbReference>
<dbReference type="PROSITE" id="PS50983">
    <property type="entry name" value="FE_B12_PBP"/>
    <property type="match status" value="1"/>
</dbReference>
<dbReference type="InterPro" id="IPR009057">
    <property type="entry name" value="Homeodomain-like_sf"/>
</dbReference>
<dbReference type="SUPFAM" id="SSF46689">
    <property type="entry name" value="Homeodomain-like"/>
    <property type="match status" value="2"/>
</dbReference>
<name>A0A5M9WZH1_PAEAM</name>
<dbReference type="SUPFAM" id="SSF53807">
    <property type="entry name" value="Helical backbone' metal receptor"/>
    <property type="match status" value="1"/>
</dbReference>
<evidence type="ECO:0000259" key="5">
    <source>
        <dbReference type="PROSITE" id="PS50983"/>
    </source>
</evidence>
<organism evidence="6 7">
    <name type="scientific">Paenibacillus amylolyticus</name>
    <dbReference type="NCBI Taxonomy" id="1451"/>
    <lineage>
        <taxon>Bacteria</taxon>
        <taxon>Bacillati</taxon>
        <taxon>Bacillota</taxon>
        <taxon>Bacilli</taxon>
        <taxon>Bacillales</taxon>
        <taxon>Paenibacillaceae</taxon>
        <taxon>Paenibacillus</taxon>
    </lineage>
</organism>
<dbReference type="GO" id="GO:0003700">
    <property type="term" value="F:DNA-binding transcription factor activity"/>
    <property type="evidence" value="ECO:0007669"/>
    <property type="project" value="InterPro"/>
</dbReference>
<dbReference type="GO" id="GO:0043565">
    <property type="term" value="F:sequence-specific DNA binding"/>
    <property type="evidence" value="ECO:0007669"/>
    <property type="project" value="InterPro"/>
</dbReference>
<evidence type="ECO:0000256" key="1">
    <source>
        <dbReference type="ARBA" id="ARBA00023015"/>
    </source>
</evidence>
<comment type="caution">
    <text evidence="6">The sequence shown here is derived from an EMBL/GenBank/DDBJ whole genome shotgun (WGS) entry which is preliminary data.</text>
</comment>
<dbReference type="EMBL" id="RIAS01000018">
    <property type="protein sequence ID" value="KAA8786985.1"/>
    <property type="molecule type" value="Genomic_DNA"/>
</dbReference>
<evidence type="ECO:0000313" key="6">
    <source>
        <dbReference type="EMBL" id="KAA8786985.1"/>
    </source>
</evidence>
<accession>A0A5M9WZH1</accession>
<dbReference type="InterPro" id="IPR018060">
    <property type="entry name" value="HTH_AraC"/>
</dbReference>
<evidence type="ECO:0000259" key="4">
    <source>
        <dbReference type="PROSITE" id="PS01124"/>
    </source>
</evidence>
<dbReference type="InterPro" id="IPR014710">
    <property type="entry name" value="RmlC-like_jellyroll"/>
</dbReference>
<protein>
    <submittedName>
        <fullName evidence="6">Helix-turn-helix domain-containing protein</fullName>
    </submittedName>
</protein>
<dbReference type="PRINTS" id="PR00032">
    <property type="entry name" value="HTHARAC"/>
</dbReference>
<keyword evidence="3" id="KW-0804">Transcription</keyword>
<gene>
    <name evidence="6" type="ORF">EC604_24445</name>
</gene>
<dbReference type="Gene3D" id="1.10.10.60">
    <property type="entry name" value="Homeodomain-like"/>
    <property type="match status" value="2"/>
</dbReference>
<evidence type="ECO:0000256" key="2">
    <source>
        <dbReference type="ARBA" id="ARBA00023125"/>
    </source>
</evidence>
<proteinExistence type="predicted"/>
<dbReference type="SMART" id="SM00342">
    <property type="entry name" value="HTH_ARAC"/>
    <property type="match status" value="1"/>
</dbReference>
<feature type="domain" description="HTH araC/xylS-type" evidence="4">
    <location>
        <begin position="193"/>
        <end position="291"/>
    </location>
</feature>
<dbReference type="Proteomes" id="UP000323664">
    <property type="component" value="Unassembled WGS sequence"/>
</dbReference>
<dbReference type="Pfam" id="PF01497">
    <property type="entry name" value="Peripla_BP_2"/>
    <property type="match status" value="1"/>
</dbReference>
<dbReference type="Gene3D" id="3.40.50.1980">
    <property type="entry name" value="Nitrogenase molybdenum iron protein domain"/>
    <property type="match status" value="2"/>
</dbReference>
<dbReference type="PANTHER" id="PTHR43280:SF28">
    <property type="entry name" value="HTH-TYPE TRANSCRIPTIONAL ACTIVATOR RHAS"/>
    <property type="match status" value="1"/>
</dbReference>
<evidence type="ECO:0000313" key="7">
    <source>
        <dbReference type="Proteomes" id="UP000323664"/>
    </source>
</evidence>
<dbReference type="Gene3D" id="2.60.120.10">
    <property type="entry name" value="Jelly Rolls"/>
    <property type="match status" value="1"/>
</dbReference>
<evidence type="ECO:0000256" key="3">
    <source>
        <dbReference type="ARBA" id="ARBA00023163"/>
    </source>
</evidence>
<dbReference type="InterPro" id="IPR002491">
    <property type="entry name" value="ABC_transptr_periplasmic_BD"/>
</dbReference>
<dbReference type="PROSITE" id="PS00041">
    <property type="entry name" value="HTH_ARAC_FAMILY_1"/>
    <property type="match status" value="1"/>
</dbReference>
<dbReference type="InterPro" id="IPR018062">
    <property type="entry name" value="HTH_AraC-typ_CS"/>
</dbReference>
<dbReference type="Pfam" id="PF12833">
    <property type="entry name" value="HTH_18"/>
    <property type="match status" value="1"/>
</dbReference>
<keyword evidence="1" id="KW-0805">Transcription regulation</keyword>